<dbReference type="Proteomes" id="UP000250462">
    <property type="component" value="Unassembled WGS sequence"/>
</dbReference>
<keyword evidence="4" id="KW-0732">Signal</keyword>
<accession>A0A329QN91</accession>
<dbReference type="Gene3D" id="3.40.50.2300">
    <property type="match status" value="2"/>
</dbReference>
<dbReference type="GO" id="GO:0030246">
    <property type="term" value="F:carbohydrate binding"/>
    <property type="evidence" value="ECO:0007669"/>
    <property type="project" value="TreeGrafter"/>
</dbReference>
<dbReference type="OrthoDB" id="9781890at2"/>
<dbReference type="SUPFAM" id="SSF53822">
    <property type="entry name" value="Periplasmic binding protein-like I"/>
    <property type="match status" value="1"/>
</dbReference>
<dbReference type="InterPro" id="IPR028082">
    <property type="entry name" value="Peripla_BP_I"/>
</dbReference>
<dbReference type="InterPro" id="IPR025997">
    <property type="entry name" value="SBP_2_dom"/>
</dbReference>
<proteinExistence type="inferred from homology"/>
<reference evidence="6 7" key="1">
    <citation type="submission" date="2018-06" db="EMBL/GenBank/DDBJ databases">
        <title>Phytoactinopolyspora halophila sp. nov., a novel halophilic actinomycete isolated from a saline soil in China.</title>
        <authorList>
            <person name="Tang S.-K."/>
        </authorList>
    </citation>
    <scope>NUCLEOTIDE SEQUENCE [LARGE SCALE GENOMIC DNA]</scope>
    <source>
        <strain evidence="6 7">YIM 96934</strain>
    </source>
</reference>
<sequence>MRRTRWTGITATVVVPFMLAAGCSTADDEVTNDSPEDSPEEAEQSSGDEDYATVVKLEGVAWFDRMATGVESFDEDYDVNAFQQGPAQADSAQQVQVIEDIIAQGVDVLAVVPFQPDAVESVLGRAQDAGITVVTHEAPELENTEYDVEPFRNEEYGAHLMDELAERMDEEGEYALMVGSLTSATHMAWVEAAQKHQEENYPDMTFVGDYVETSDDTQTAYERTRELLSTYPDLKGIQGSSAVDIVGAGQAIEEAGLTDDIAVVGTSVPSNVKDLLETGAVDLMSGWDPGAAGYAMNEVARRIRAGEEISSGADLGAEGYDSIEVDGSVIYGNDAWIDVDADNVDEYDF</sequence>
<evidence type="ECO:0000256" key="1">
    <source>
        <dbReference type="ARBA" id="ARBA00004196"/>
    </source>
</evidence>
<dbReference type="PANTHER" id="PTHR30036">
    <property type="entry name" value="D-XYLOSE-BINDING PERIPLASMIC PROTEIN"/>
    <property type="match status" value="1"/>
</dbReference>
<evidence type="ECO:0000313" key="6">
    <source>
        <dbReference type="EMBL" id="RAW13824.1"/>
    </source>
</evidence>
<organism evidence="6 7">
    <name type="scientific">Phytoactinopolyspora halophila</name>
    <dbReference type="NCBI Taxonomy" id="1981511"/>
    <lineage>
        <taxon>Bacteria</taxon>
        <taxon>Bacillati</taxon>
        <taxon>Actinomycetota</taxon>
        <taxon>Actinomycetes</taxon>
        <taxon>Jiangellales</taxon>
        <taxon>Jiangellaceae</taxon>
        <taxon>Phytoactinopolyspora</taxon>
    </lineage>
</organism>
<protein>
    <submittedName>
        <fullName evidence="6">Autoinducer 2 ABC transporter substrate-binding protein</fullName>
    </submittedName>
</protein>
<feature type="region of interest" description="Disordered" evidence="3">
    <location>
        <begin position="26"/>
        <end position="49"/>
    </location>
</feature>
<evidence type="ECO:0000259" key="5">
    <source>
        <dbReference type="Pfam" id="PF13407"/>
    </source>
</evidence>
<gene>
    <name evidence="6" type="ORF">DPM12_12540</name>
</gene>
<dbReference type="Pfam" id="PF13407">
    <property type="entry name" value="Peripla_BP_4"/>
    <property type="match status" value="1"/>
</dbReference>
<evidence type="ECO:0000256" key="2">
    <source>
        <dbReference type="ARBA" id="ARBA00007639"/>
    </source>
</evidence>
<keyword evidence="7" id="KW-1185">Reference proteome</keyword>
<dbReference type="PANTHER" id="PTHR30036:SF7">
    <property type="entry name" value="ABC TRANSPORTER PERIPLASMIC-BINDING PROTEIN YPHF"/>
    <property type="match status" value="1"/>
</dbReference>
<comment type="similarity">
    <text evidence="2">Belongs to the bacterial solute-binding protein 2 family.</text>
</comment>
<evidence type="ECO:0000313" key="7">
    <source>
        <dbReference type="Proteomes" id="UP000250462"/>
    </source>
</evidence>
<dbReference type="PROSITE" id="PS51257">
    <property type="entry name" value="PROKAR_LIPOPROTEIN"/>
    <property type="match status" value="1"/>
</dbReference>
<feature type="domain" description="Periplasmic binding protein" evidence="5">
    <location>
        <begin position="52"/>
        <end position="307"/>
    </location>
</feature>
<name>A0A329QN91_9ACTN</name>
<dbReference type="GO" id="GO:0030288">
    <property type="term" value="C:outer membrane-bounded periplasmic space"/>
    <property type="evidence" value="ECO:0007669"/>
    <property type="project" value="TreeGrafter"/>
</dbReference>
<comment type="caution">
    <text evidence="6">The sequence shown here is derived from an EMBL/GenBank/DDBJ whole genome shotgun (WGS) entry which is preliminary data.</text>
</comment>
<evidence type="ECO:0000256" key="3">
    <source>
        <dbReference type="SAM" id="MobiDB-lite"/>
    </source>
</evidence>
<comment type="subcellular location">
    <subcellularLocation>
        <location evidence="1">Cell envelope</location>
    </subcellularLocation>
</comment>
<dbReference type="RefSeq" id="WP_112258666.1">
    <property type="nucleotide sequence ID" value="NZ_QMIG01000011.1"/>
</dbReference>
<dbReference type="EMBL" id="QMIG01000011">
    <property type="protein sequence ID" value="RAW13824.1"/>
    <property type="molecule type" value="Genomic_DNA"/>
</dbReference>
<evidence type="ECO:0000256" key="4">
    <source>
        <dbReference type="SAM" id="SignalP"/>
    </source>
</evidence>
<feature type="chain" id="PRO_5016387448" evidence="4">
    <location>
        <begin position="27"/>
        <end position="349"/>
    </location>
</feature>
<dbReference type="AlphaFoldDB" id="A0A329QN91"/>
<feature type="signal peptide" evidence="4">
    <location>
        <begin position="1"/>
        <end position="26"/>
    </location>
</feature>
<dbReference type="InterPro" id="IPR050555">
    <property type="entry name" value="Bact_Solute-Bind_Prot2"/>
</dbReference>
<dbReference type="CDD" id="cd20001">
    <property type="entry name" value="PBP1_LsrB_Quorum_Sensing-like"/>
    <property type="match status" value="1"/>
</dbReference>